<proteinExistence type="predicted"/>
<accession>A0A3M7MBD6</accession>
<organism evidence="2 3">
    <name type="scientific">Pyrenophora seminiperda CCB06</name>
    <dbReference type="NCBI Taxonomy" id="1302712"/>
    <lineage>
        <taxon>Eukaryota</taxon>
        <taxon>Fungi</taxon>
        <taxon>Dikarya</taxon>
        <taxon>Ascomycota</taxon>
        <taxon>Pezizomycotina</taxon>
        <taxon>Dothideomycetes</taxon>
        <taxon>Pleosporomycetidae</taxon>
        <taxon>Pleosporales</taxon>
        <taxon>Pleosporineae</taxon>
        <taxon>Pleosporaceae</taxon>
        <taxon>Pyrenophora</taxon>
    </lineage>
</organism>
<keyword evidence="3" id="KW-1185">Reference proteome</keyword>
<dbReference type="InterPro" id="IPR014500">
    <property type="entry name" value="UCP019307_cupin"/>
</dbReference>
<name>A0A3M7MBD6_9PLEO</name>
<dbReference type="InterPro" id="IPR047121">
    <property type="entry name" value="YjiB-like"/>
</dbReference>
<sequence length="193" mass="21518">MSSLTLTPLRTLRLSAHYIPSHAHLPNTTPHNHPLLIYHSCFSPSTTPSALESHLPTNFLIPQWRYTMYKTTHYHSTTHEVLCVFSGRARLLFGGEANPGKVEEEVRAGDAIVVPAGVGHRLLEDLDGGFEMVGAYPKGCNWDMCYGKEGEEKKARAVGSVEWLTKDPLYGDDGPVLWDRDRLEECSGKKSEL</sequence>
<dbReference type="OrthoDB" id="2589563at2759"/>
<dbReference type="Gene3D" id="2.60.120.10">
    <property type="entry name" value="Jelly Rolls"/>
    <property type="match status" value="1"/>
</dbReference>
<dbReference type="SUPFAM" id="SSF51182">
    <property type="entry name" value="RmlC-like cupins"/>
    <property type="match status" value="1"/>
</dbReference>
<dbReference type="InterPro" id="IPR013096">
    <property type="entry name" value="Cupin_2"/>
</dbReference>
<evidence type="ECO:0000313" key="3">
    <source>
        <dbReference type="Proteomes" id="UP000265663"/>
    </source>
</evidence>
<dbReference type="InterPro" id="IPR011051">
    <property type="entry name" value="RmlC_Cupin_sf"/>
</dbReference>
<gene>
    <name evidence="2" type="ORF">GMOD_00009179</name>
</gene>
<dbReference type="CDD" id="cd02219">
    <property type="entry name" value="cupin_YjlB-like"/>
    <property type="match status" value="1"/>
</dbReference>
<dbReference type="PIRSF" id="PIRSF019307">
    <property type="entry name" value="UCP019307"/>
    <property type="match status" value="1"/>
</dbReference>
<dbReference type="InterPro" id="IPR014710">
    <property type="entry name" value="RmlC-like_jellyroll"/>
</dbReference>
<dbReference type="Pfam" id="PF07883">
    <property type="entry name" value="Cupin_2"/>
    <property type="match status" value="1"/>
</dbReference>
<feature type="domain" description="Cupin type-2" evidence="1">
    <location>
        <begin position="71"/>
        <end position="122"/>
    </location>
</feature>
<reference evidence="2 3" key="1">
    <citation type="journal article" date="2014" name="PLoS ONE">
        <title>De novo Genome Assembly of the Fungal Plant Pathogen Pyrenophora semeniperda.</title>
        <authorList>
            <person name="Soliai M.M."/>
            <person name="Meyer S.E."/>
            <person name="Udall J.A."/>
            <person name="Elzinga D.E."/>
            <person name="Hermansen R.A."/>
            <person name="Bodily P.M."/>
            <person name="Hart A.A."/>
            <person name="Coleman C.E."/>
        </authorList>
    </citation>
    <scope>NUCLEOTIDE SEQUENCE [LARGE SCALE GENOMIC DNA]</scope>
    <source>
        <strain evidence="2 3">CCB06</strain>
        <tissue evidence="2">Mycelium</tissue>
    </source>
</reference>
<protein>
    <submittedName>
        <fullName evidence="2">Cupin domain-containing</fullName>
    </submittedName>
</protein>
<dbReference type="AlphaFoldDB" id="A0A3M7MBD6"/>
<dbReference type="PANTHER" id="PTHR36448">
    <property type="entry name" value="BLR7373 PROTEIN"/>
    <property type="match status" value="1"/>
</dbReference>
<dbReference type="Proteomes" id="UP000265663">
    <property type="component" value="Unassembled WGS sequence"/>
</dbReference>
<evidence type="ECO:0000259" key="1">
    <source>
        <dbReference type="Pfam" id="PF07883"/>
    </source>
</evidence>
<dbReference type="EMBL" id="KE747828">
    <property type="protein sequence ID" value="RMZ71835.1"/>
    <property type="molecule type" value="Genomic_DNA"/>
</dbReference>
<dbReference type="PANTHER" id="PTHR36448:SF3">
    <property type="entry name" value="CUPIN TYPE-2 DOMAIN-CONTAINING PROTEIN"/>
    <property type="match status" value="1"/>
</dbReference>
<evidence type="ECO:0000313" key="2">
    <source>
        <dbReference type="EMBL" id="RMZ71835.1"/>
    </source>
</evidence>